<name>A0A1W6Z781_9BORD</name>
<dbReference type="RefSeq" id="WP_086076922.1">
    <property type="nucleotide sequence ID" value="NZ_CP021111.1"/>
</dbReference>
<keyword evidence="1" id="KW-0812">Transmembrane</keyword>
<feature type="transmembrane region" description="Helical" evidence="1">
    <location>
        <begin position="49"/>
        <end position="72"/>
    </location>
</feature>
<evidence type="ECO:0008006" key="4">
    <source>
        <dbReference type="Google" id="ProtNLM"/>
    </source>
</evidence>
<reference evidence="2 3" key="1">
    <citation type="submission" date="2017-05" db="EMBL/GenBank/DDBJ databases">
        <title>Complete and WGS of Bordetella genogroups.</title>
        <authorList>
            <person name="Spilker T."/>
            <person name="LiPuma J."/>
        </authorList>
    </citation>
    <scope>NUCLEOTIDE SEQUENCE [LARGE SCALE GENOMIC DNA]</scope>
    <source>
        <strain evidence="2 3">AU7206</strain>
    </source>
</reference>
<keyword evidence="3" id="KW-1185">Reference proteome</keyword>
<dbReference type="EMBL" id="CP021111">
    <property type="protein sequence ID" value="ARP93085.1"/>
    <property type="molecule type" value="Genomic_DNA"/>
</dbReference>
<proteinExistence type="predicted"/>
<dbReference type="STRING" id="463040.CAL15_01015"/>
<dbReference type="Proteomes" id="UP000194161">
    <property type="component" value="Chromosome"/>
</dbReference>
<dbReference type="OrthoDB" id="9156649at2"/>
<evidence type="ECO:0000313" key="2">
    <source>
        <dbReference type="EMBL" id="ARP93085.1"/>
    </source>
</evidence>
<feature type="transmembrane region" description="Helical" evidence="1">
    <location>
        <begin position="6"/>
        <end position="28"/>
    </location>
</feature>
<evidence type="ECO:0000313" key="3">
    <source>
        <dbReference type="Proteomes" id="UP000194161"/>
    </source>
</evidence>
<gene>
    <name evidence="2" type="ORF">CAL15_01015</name>
</gene>
<dbReference type="KEGG" id="bgm:CAL15_01015"/>
<sequence>MIDTLAPFAWFALGAIVALLVGLGLLLGRGGPRDEMGRKVFRLRPVRRLFGLLLVMLACVSGVLAVSLVQFYRLTTDQPVAAVKMVRQSEQTFLLSLQPQGGEPREFTLYGDQWQIDARVVRWRLPALLAGAQPLYRLERLSGRYRDVERERAATRSVHRLDDWPAPDLGELKRTFPNWLPFVDVQFGSAAYMPMLDGARYDVLLDPRGALFIRPADTATEEAIKQQGW</sequence>
<dbReference type="AlphaFoldDB" id="A0A1W6Z781"/>
<evidence type="ECO:0000256" key="1">
    <source>
        <dbReference type="SAM" id="Phobius"/>
    </source>
</evidence>
<organism evidence="2 3">
    <name type="scientific">Bordetella genomosp. 13</name>
    <dbReference type="NCBI Taxonomy" id="463040"/>
    <lineage>
        <taxon>Bacteria</taxon>
        <taxon>Pseudomonadati</taxon>
        <taxon>Pseudomonadota</taxon>
        <taxon>Betaproteobacteria</taxon>
        <taxon>Burkholderiales</taxon>
        <taxon>Alcaligenaceae</taxon>
        <taxon>Bordetella</taxon>
    </lineage>
</organism>
<keyword evidence="1" id="KW-0472">Membrane</keyword>
<keyword evidence="1" id="KW-1133">Transmembrane helix</keyword>
<accession>A0A1W6Z781</accession>
<protein>
    <recommendedName>
        <fullName evidence="4">Cation/multidrug efflux pump</fullName>
    </recommendedName>
</protein>